<proteinExistence type="predicted"/>
<protein>
    <submittedName>
        <fullName evidence="1">Uncharacterized protein</fullName>
    </submittedName>
</protein>
<accession>A0A1G1XA36</accession>
<evidence type="ECO:0000313" key="1">
    <source>
        <dbReference type="EMBL" id="OGY36925.1"/>
    </source>
</evidence>
<name>A0A1G1XA36_9BACT</name>
<dbReference type="Proteomes" id="UP000177941">
    <property type="component" value="Unassembled WGS sequence"/>
</dbReference>
<comment type="caution">
    <text evidence="1">The sequence shown here is derived from an EMBL/GenBank/DDBJ whole genome shotgun (WGS) entry which is preliminary data.</text>
</comment>
<dbReference type="AlphaFoldDB" id="A0A1G1XA36"/>
<dbReference type="EMBL" id="MHHS01000026">
    <property type="protein sequence ID" value="OGY36925.1"/>
    <property type="molecule type" value="Genomic_DNA"/>
</dbReference>
<gene>
    <name evidence="1" type="ORF">A3E36_00535</name>
</gene>
<evidence type="ECO:0000313" key="2">
    <source>
        <dbReference type="Proteomes" id="UP000177941"/>
    </source>
</evidence>
<reference evidence="1 2" key="1">
    <citation type="journal article" date="2016" name="Nat. Commun.">
        <title>Thousands of microbial genomes shed light on interconnected biogeochemical processes in an aquifer system.</title>
        <authorList>
            <person name="Anantharaman K."/>
            <person name="Brown C.T."/>
            <person name="Hug L.A."/>
            <person name="Sharon I."/>
            <person name="Castelle C.J."/>
            <person name="Probst A.J."/>
            <person name="Thomas B.C."/>
            <person name="Singh A."/>
            <person name="Wilkins M.J."/>
            <person name="Karaoz U."/>
            <person name="Brodie E.L."/>
            <person name="Williams K.H."/>
            <person name="Hubbard S.S."/>
            <person name="Banfield J.F."/>
        </authorList>
    </citation>
    <scope>NUCLEOTIDE SEQUENCE [LARGE SCALE GENOMIC DNA]</scope>
</reference>
<sequence>MNPELARLLAEHFRNKGGFSSEEAAMAVECLRATALNLEVDTTHPITDAKCLLGFSWGGRHDQWLNISLPGPQNETIAAQMCCYYEILKSRNEGAEPFVLHVCVQWEIVINSNLAIVVPPEQLHVLRAPVNAMTAKHDHYSTQTLLGDMMDVLLANDVDLRTVPVGLFAHRYHLPRIVEYAKKLGIAQISSPVSDMPSSFDLQSAQAWIRDFRGFFLSNAVSGMAKLRNDLYCVRPEYFP</sequence>
<organism evidence="1 2">
    <name type="scientific">Candidatus Andersenbacteria bacterium RIFCSPHIGHO2_12_FULL_45_11b</name>
    <dbReference type="NCBI Taxonomy" id="1797282"/>
    <lineage>
        <taxon>Bacteria</taxon>
        <taxon>Candidatus Anderseniibacteriota</taxon>
    </lineage>
</organism>